<dbReference type="STRING" id="1348114.OM33_04115"/>
<organism evidence="2 3">
    <name type="scientific">Pseudoalteromonas piratica</name>
    <dbReference type="NCBI Taxonomy" id="1348114"/>
    <lineage>
        <taxon>Bacteria</taxon>
        <taxon>Pseudomonadati</taxon>
        <taxon>Pseudomonadota</taxon>
        <taxon>Gammaproteobacteria</taxon>
        <taxon>Alteromonadales</taxon>
        <taxon>Pseudoalteromonadaceae</taxon>
        <taxon>Pseudoalteromonas</taxon>
    </lineage>
</organism>
<dbReference type="Proteomes" id="UP000030341">
    <property type="component" value="Chromosome 1"/>
</dbReference>
<sequence>MDSVKKHPEIKCFVTVATIVAQLEVILTEAKSLSLTSKNARVVAIRAGEAALGFKSITNFINEFSSRTIQTTEHINLHAGQLFKLALNHLRASQLEQHLAKSLSLCDHAQSRALYVKAASDVKDVMVSLKHELQNLQWQFEEIEQQMRAAEYIAVTSRVEASQAGEFCASLESVSDYISSAAMRIKGAIETNLNTLDELERVFK</sequence>
<dbReference type="EMBL" id="CP009888">
    <property type="protein sequence ID" value="AIY64425.1"/>
    <property type="molecule type" value="Genomic_DNA"/>
</dbReference>
<dbReference type="KEGG" id="pseo:OM33_04115"/>
<protein>
    <submittedName>
        <fullName evidence="2">Chemotaxis protein</fullName>
    </submittedName>
</protein>
<name>A0A0A7ECQ0_9GAMM</name>
<dbReference type="Gene3D" id="6.10.250.3200">
    <property type="match status" value="1"/>
</dbReference>
<dbReference type="SUPFAM" id="SSF58104">
    <property type="entry name" value="Methyl-accepting chemotaxis protein (MCP) signaling domain"/>
    <property type="match status" value="1"/>
</dbReference>
<evidence type="ECO:0000313" key="3">
    <source>
        <dbReference type="Proteomes" id="UP000030341"/>
    </source>
</evidence>
<reference evidence="2 3" key="1">
    <citation type="submission" date="2014-11" db="EMBL/GenBank/DDBJ databases">
        <title>Complete Genome Sequence of Pseudoalteromonas sp. Strain OCN003 Isolated from Kaneohe Bay, Oahu, Hawaii.</title>
        <authorList>
            <person name="Beurmann S."/>
            <person name="Videau P."/>
            <person name="Ushijima B."/>
            <person name="Smith A.M."/>
            <person name="Aeby G.S."/>
            <person name="Callahan S.M."/>
            <person name="Belcaid M."/>
        </authorList>
    </citation>
    <scope>NUCLEOTIDE SEQUENCE [LARGE SCALE GENOMIC DNA]</scope>
    <source>
        <strain evidence="2 3">OCN003</strain>
    </source>
</reference>
<feature type="coiled-coil region" evidence="1">
    <location>
        <begin position="126"/>
        <end position="153"/>
    </location>
</feature>
<dbReference type="AlphaFoldDB" id="A0A0A7ECQ0"/>
<dbReference type="HOGENOM" id="CLU_109815_0_0_6"/>
<evidence type="ECO:0000256" key="1">
    <source>
        <dbReference type="SAM" id="Coils"/>
    </source>
</evidence>
<dbReference type="OrthoDB" id="8442309at2"/>
<accession>A0A0A7ECQ0</accession>
<dbReference type="eggNOG" id="ENOG502ZC7J">
    <property type="taxonomic scope" value="Bacteria"/>
</dbReference>
<gene>
    <name evidence="2" type="ORF">OM33_04115</name>
</gene>
<proteinExistence type="predicted"/>
<keyword evidence="1" id="KW-0175">Coiled coil</keyword>
<dbReference type="RefSeq" id="WP_038639087.1">
    <property type="nucleotide sequence ID" value="NZ_CP009888.1"/>
</dbReference>
<evidence type="ECO:0000313" key="2">
    <source>
        <dbReference type="EMBL" id="AIY64425.1"/>
    </source>
</evidence>
<keyword evidence="3" id="KW-1185">Reference proteome</keyword>